<dbReference type="STRING" id="909626.AQJ91_26660"/>
<dbReference type="RefSeq" id="WP_067026540.1">
    <property type="nucleotide sequence ID" value="NZ_KQ949092.1"/>
</dbReference>
<feature type="transmembrane region" description="Helical" evidence="6">
    <location>
        <begin position="136"/>
        <end position="154"/>
    </location>
</feature>
<name>A0A117RZW1_9ACTN</name>
<dbReference type="OrthoDB" id="3480455at2"/>
<sequence length="314" mass="31733">MTSEQVRAAPTRRRAHWHTALTLAVLVGAAYLARRHWTVLESGAGRLVVADQGWLLVAATATAGTWLCAALAQQGAVPERLPRGRLVATQFAACAANHVLPAGLGAGAVNLRFLMRCGLPAGRSVTAVAVKGTAGAVVRGALIAVLAAVCPGVLRIPPVPGAVLAAVLAVALGVTVLRASPLWARCRRALAAGLADVRAVHARPPRAAALWGGSLAFVTLHALVLIAVTRAVALPLPPVRVAMLYLAASAAAALLPTPGGLGSLDAVLALALTAAGAPAAAAASAVLGYRLLTVWLPLLPGLVVLGVLIRRKAL</sequence>
<feature type="transmembrane region" description="Helical" evidence="6">
    <location>
        <begin position="160"/>
        <end position="179"/>
    </location>
</feature>
<dbReference type="GO" id="GO:0005886">
    <property type="term" value="C:plasma membrane"/>
    <property type="evidence" value="ECO:0007669"/>
    <property type="project" value="UniProtKB-SubCell"/>
</dbReference>
<organism evidence="7 8">
    <name type="scientific">Streptomyces dysideae</name>
    <dbReference type="NCBI Taxonomy" id="909626"/>
    <lineage>
        <taxon>Bacteria</taxon>
        <taxon>Bacillati</taxon>
        <taxon>Actinomycetota</taxon>
        <taxon>Actinomycetes</taxon>
        <taxon>Kitasatosporales</taxon>
        <taxon>Streptomycetaceae</taxon>
        <taxon>Streptomyces</taxon>
    </lineage>
</organism>
<evidence type="ECO:0000256" key="5">
    <source>
        <dbReference type="ARBA" id="ARBA00023136"/>
    </source>
</evidence>
<feature type="transmembrane region" description="Helical" evidence="6">
    <location>
        <begin position="292"/>
        <end position="309"/>
    </location>
</feature>
<evidence type="ECO:0000256" key="3">
    <source>
        <dbReference type="ARBA" id="ARBA00022692"/>
    </source>
</evidence>
<keyword evidence="8" id="KW-1185">Reference proteome</keyword>
<dbReference type="PANTHER" id="PTHR39087:SF2">
    <property type="entry name" value="UPF0104 MEMBRANE PROTEIN MJ1595"/>
    <property type="match status" value="1"/>
</dbReference>
<dbReference type="Proteomes" id="UP000053260">
    <property type="component" value="Unassembled WGS sequence"/>
</dbReference>
<dbReference type="EMBL" id="LMXB01000067">
    <property type="protein sequence ID" value="KUO18319.1"/>
    <property type="molecule type" value="Genomic_DNA"/>
</dbReference>
<dbReference type="Pfam" id="PF03706">
    <property type="entry name" value="LPG_synthase_TM"/>
    <property type="match status" value="1"/>
</dbReference>
<evidence type="ECO:0000313" key="7">
    <source>
        <dbReference type="EMBL" id="KUO18319.1"/>
    </source>
</evidence>
<feature type="transmembrane region" description="Helical" evidence="6">
    <location>
        <begin position="208"/>
        <end position="233"/>
    </location>
</feature>
<accession>A0A117RZW1</accession>
<proteinExistence type="predicted"/>
<evidence type="ECO:0008006" key="9">
    <source>
        <dbReference type="Google" id="ProtNLM"/>
    </source>
</evidence>
<keyword evidence="4 6" id="KW-1133">Transmembrane helix</keyword>
<evidence type="ECO:0000256" key="6">
    <source>
        <dbReference type="SAM" id="Phobius"/>
    </source>
</evidence>
<feature type="transmembrane region" description="Helical" evidence="6">
    <location>
        <begin position="53"/>
        <end position="72"/>
    </location>
</feature>
<evidence type="ECO:0000256" key="2">
    <source>
        <dbReference type="ARBA" id="ARBA00022475"/>
    </source>
</evidence>
<evidence type="ECO:0000313" key="8">
    <source>
        <dbReference type="Proteomes" id="UP000053260"/>
    </source>
</evidence>
<dbReference type="PANTHER" id="PTHR39087">
    <property type="entry name" value="UPF0104 MEMBRANE PROTEIN MJ1595"/>
    <property type="match status" value="1"/>
</dbReference>
<dbReference type="InterPro" id="IPR022791">
    <property type="entry name" value="L-PG_synthase/AglD"/>
</dbReference>
<evidence type="ECO:0000256" key="1">
    <source>
        <dbReference type="ARBA" id="ARBA00004651"/>
    </source>
</evidence>
<reference evidence="7 8" key="1">
    <citation type="submission" date="2015-10" db="EMBL/GenBank/DDBJ databases">
        <title>Draft genome sequence of Streptomyces sp. RV15, isolated from a marine sponge.</title>
        <authorList>
            <person name="Ruckert C."/>
            <person name="Abdelmohsen U.R."/>
            <person name="Winkler A."/>
            <person name="Hentschel U."/>
            <person name="Kalinowski J."/>
            <person name="Kampfer P."/>
            <person name="Glaeser S."/>
        </authorList>
    </citation>
    <scope>NUCLEOTIDE SEQUENCE [LARGE SCALE GENOMIC DNA]</scope>
    <source>
        <strain evidence="7 8">RV15</strain>
    </source>
</reference>
<feature type="transmembrane region" description="Helical" evidence="6">
    <location>
        <begin position="239"/>
        <end position="255"/>
    </location>
</feature>
<comment type="subcellular location">
    <subcellularLocation>
        <location evidence="1">Cell membrane</location>
        <topology evidence="1">Multi-pass membrane protein</topology>
    </subcellularLocation>
</comment>
<gene>
    <name evidence="7" type="ORF">AQJ91_26660</name>
</gene>
<dbReference type="AlphaFoldDB" id="A0A117RZW1"/>
<feature type="transmembrane region" description="Helical" evidence="6">
    <location>
        <begin position="267"/>
        <end position="286"/>
    </location>
</feature>
<keyword evidence="5 6" id="KW-0472">Membrane</keyword>
<keyword evidence="3 6" id="KW-0812">Transmembrane</keyword>
<comment type="caution">
    <text evidence="7">The sequence shown here is derived from an EMBL/GenBank/DDBJ whole genome shotgun (WGS) entry which is preliminary data.</text>
</comment>
<keyword evidence="2" id="KW-1003">Cell membrane</keyword>
<protein>
    <recommendedName>
        <fullName evidence="9">TIGR00374 family protein</fullName>
    </recommendedName>
</protein>
<feature type="transmembrane region" description="Helical" evidence="6">
    <location>
        <begin position="15"/>
        <end position="33"/>
    </location>
</feature>
<evidence type="ECO:0000256" key="4">
    <source>
        <dbReference type="ARBA" id="ARBA00022989"/>
    </source>
</evidence>